<evidence type="ECO:0000313" key="7">
    <source>
        <dbReference type="Proteomes" id="UP000078435"/>
    </source>
</evidence>
<organism evidence="6 7">
    <name type="scientific">Aeromonas enteropelogenes</name>
    <name type="common">Aeromonas trota</name>
    <dbReference type="NCBI Taxonomy" id="29489"/>
    <lineage>
        <taxon>Bacteria</taxon>
        <taxon>Pseudomonadati</taxon>
        <taxon>Pseudomonadota</taxon>
        <taxon>Gammaproteobacteria</taxon>
        <taxon>Aeromonadales</taxon>
        <taxon>Aeromonadaceae</taxon>
        <taxon>Aeromonas</taxon>
    </lineage>
</organism>
<dbReference type="GO" id="GO:0003677">
    <property type="term" value="F:DNA binding"/>
    <property type="evidence" value="ECO:0007669"/>
    <property type="project" value="UniProtKB-KW"/>
</dbReference>
<dbReference type="Gene3D" id="1.10.10.10">
    <property type="entry name" value="Winged helix-like DNA-binding domain superfamily/Winged helix DNA-binding domain"/>
    <property type="match status" value="1"/>
</dbReference>
<keyword evidence="3" id="KW-0238">DNA-binding</keyword>
<proteinExistence type="inferred from homology"/>
<dbReference type="Proteomes" id="UP000078435">
    <property type="component" value="Unassembled WGS sequence"/>
</dbReference>
<dbReference type="InterPro" id="IPR036390">
    <property type="entry name" value="WH_DNA-bd_sf"/>
</dbReference>
<dbReference type="FunFam" id="1.10.10.10:FF:000001">
    <property type="entry name" value="LysR family transcriptional regulator"/>
    <property type="match status" value="1"/>
</dbReference>
<gene>
    <name evidence="6" type="ORF">LCR_05880</name>
</gene>
<feature type="domain" description="HTH lysR-type" evidence="5">
    <location>
        <begin position="1"/>
        <end position="58"/>
    </location>
</feature>
<dbReference type="InterPro" id="IPR050950">
    <property type="entry name" value="HTH-type_LysR_regulators"/>
</dbReference>
<dbReference type="Pfam" id="PF00126">
    <property type="entry name" value="HTH_1"/>
    <property type="match status" value="1"/>
</dbReference>
<comment type="similarity">
    <text evidence="1">Belongs to the LysR transcriptional regulatory family.</text>
</comment>
<evidence type="ECO:0000259" key="5">
    <source>
        <dbReference type="PROSITE" id="PS50931"/>
    </source>
</evidence>
<dbReference type="GO" id="GO:0003700">
    <property type="term" value="F:DNA-binding transcription factor activity"/>
    <property type="evidence" value="ECO:0007669"/>
    <property type="project" value="InterPro"/>
</dbReference>
<dbReference type="InterPro" id="IPR000847">
    <property type="entry name" value="LysR_HTH_N"/>
</dbReference>
<accession>A0A175VL41</accession>
<evidence type="ECO:0000256" key="1">
    <source>
        <dbReference type="ARBA" id="ARBA00009437"/>
    </source>
</evidence>
<dbReference type="PANTHER" id="PTHR30419">
    <property type="entry name" value="HTH-TYPE TRANSCRIPTIONAL REGULATOR YBHD"/>
    <property type="match status" value="1"/>
</dbReference>
<reference evidence="6 7" key="1">
    <citation type="submission" date="2016-02" db="EMBL/GenBank/DDBJ databases">
        <title>Draft genome sequence of Aeromonas trota strain 1999lcr isolated from cerebrospinal fluid (CSF).</title>
        <authorList>
            <person name="Dallagassa C.B."/>
            <person name="Prediger K.C."/>
            <person name="Weiss V.A."/>
            <person name="Assis F.E."/>
            <person name="Baura V."/>
            <person name="Cruz L.M."/>
            <person name="Souza E.M."/>
            <person name="Pedrosa F.O."/>
            <person name="Fadel-Picheth C.M."/>
        </authorList>
    </citation>
    <scope>NUCLEOTIDE SEQUENCE [LARGE SCALE GENOMIC DNA]</scope>
    <source>
        <strain evidence="6 7">1999lcr</strain>
    </source>
</reference>
<dbReference type="SUPFAM" id="SSF53850">
    <property type="entry name" value="Periplasmic binding protein-like II"/>
    <property type="match status" value="1"/>
</dbReference>
<dbReference type="PRINTS" id="PR00039">
    <property type="entry name" value="HTHLYSR"/>
</dbReference>
<comment type="caution">
    <text evidence="6">The sequence shown here is derived from an EMBL/GenBank/DDBJ whole genome shotgun (WGS) entry which is preliminary data.</text>
</comment>
<evidence type="ECO:0000256" key="3">
    <source>
        <dbReference type="ARBA" id="ARBA00023125"/>
    </source>
</evidence>
<name>A0A175VL41_AEREN</name>
<dbReference type="InterPro" id="IPR036388">
    <property type="entry name" value="WH-like_DNA-bd_sf"/>
</dbReference>
<dbReference type="PROSITE" id="PS50931">
    <property type="entry name" value="HTH_LYSR"/>
    <property type="match status" value="1"/>
</dbReference>
<keyword evidence="2" id="KW-0805">Transcription regulation</keyword>
<dbReference type="EMBL" id="JMGO02000002">
    <property type="protein sequence ID" value="KXU81240.1"/>
    <property type="molecule type" value="Genomic_DNA"/>
</dbReference>
<sequence length="297" mass="33334">MDLKQLTYLLAVRDAGSFTKAASGLHVAQPAISMAIAKLEQQLELRLFDRQDRAVRLTPEGEVLCRHAERLLLQMHQAEAEMAELKGLERGEVRIGIPYMMGSYYFPPRLMAFKHRYPGLKIRVEEAGTRELLSRMVDGTLDLAILITSDLPPAIEGAHLLTEEMLMVVGEEHPLHGAPGVTLEQFFQQELALFRRGFYHREHMEALAQTLGVEPNIAFESNLIPLLKAVVRQGFAVTTFLRMVLEEDADLGGVSFQPPIFLDLCVAWRRGDPLSMANRALRDFLLSERSGAQDTQA</sequence>
<dbReference type="RefSeq" id="WP_061475396.1">
    <property type="nucleotide sequence ID" value="NZ_CP082887.1"/>
</dbReference>
<dbReference type="OrthoDB" id="646694at2"/>
<dbReference type="PANTHER" id="PTHR30419:SF30">
    <property type="entry name" value="LYSR FAMILY TRANSCRIPTIONAL REGULATOR"/>
    <property type="match status" value="1"/>
</dbReference>
<dbReference type="AlphaFoldDB" id="A0A175VL41"/>
<evidence type="ECO:0000313" key="6">
    <source>
        <dbReference type="EMBL" id="KXU81240.1"/>
    </source>
</evidence>
<dbReference type="GO" id="GO:0005829">
    <property type="term" value="C:cytosol"/>
    <property type="evidence" value="ECO:0007669"/>
    <property type="project" value="TreeGrafter"/>
</dbReference>
<keyword evidence="4" id="KW-0804">Transcription</keyword>
<evidence type="ECO:0000256" key="2">
    <source>
        <dbReference type="ARBA" id="ARBA00023015"/>
    </source>
</evidence>
<dbReference type="CDD" id="cd05466">
    <property type="entry name" value="PBP2_LTTR_substrate"/>
    <property type="match status" value="1"/>
</dbReference>
<dbReference type="Pfam" id="PF03466">
    <property type="entry name" value="LysR_substrate"/>
    <property type="match status" value="1"/>
</dbReference>
<dbReference type="STRING" id="29489.VL01_04415"/>
<dbReference type="InterPro" id="IPR005119">
    <property type="entry name" value="LysR_subst-bd"/>
</dbReference>
<dbReference type="Gene3D" id="3.40.190.290">
    <property type="match status" value="1"/>
</dbReference>
<evidence type="ECO:0000256" key="4">
    <source>
        <dbReference type="ARBA" id="ARBA00023163"/>
    </source>
</evidence>
<protein>
    <submittedName>
        <fullName evidence="6">LysR family transcriptional regulator</fullName>
    </submittedName>
</protein>
<dbReference type="SUPFAM" id="SSF46785">
    <property type="entry name" value="Winged helix' DNA-binding domain"/>
    <property type="match status" value="1"/>
</dbReference>